<feature type="compositionally biased region" description="Polar residues" evidence="1">
    <location>
        <begin position="2360"/>
        <end position="2388"/>
    </location>
</feature>
<feature type="region of interest" description="Disordered" evidence="1">
    <location>
        <begin position="2206"/>
        <end position="2232"/>
    </location>
</feature>
<feature type="region of interest" description="Disordered" evidence="1">
    <location>
        <begin position="926"/>
        <end position="949"/>
    </location>
</feature>
<feature type="compositionally biased region" description="Low complexity" evidence="1">
    <location>
        <begin position="456"/>
        <end position="465"/>
    </location>
</feature>
<feature type="region of interest" description="Disordered" evidence="1">
    <location>
        <begin position="2614"/>
        <end position="2659"/>
    </location>
</feature>
<feature type="compositionally biased region" description="Polar residues" evidence="1">
    <location>
        <begin position="1487"/>
        <end position="1499"/>
    </location>
</feature>
<feature type="compositionally biased region" description="Polar residues" evidence="1">
    <location>
        <begin position="2692"/>
        <end position="2705"/>
    </location>
</feature>
<feature type="region of interest" description="Disordered" evidence="1">
    <location>
        <begin position="2494"/>
        <end position="2543"/>
    </location>
</feature>
<feature type="compositionally biased region" description="Low complexity" evidence="1">
    <location>
        <begin position="857"/>
        <end position="871"/>
    </location>
</feature>
<feature type="compositionally biased region" description="Polar residues" evidence="1">
    <location>
        <begin position="2777"/>
        <end position="2811"/>
    </location>
</feature>
<feature type="compositionally biased region" description="Polar residues" evidence="1">
    <location>
        <begin position="2512"/>
        <end position="2523"/>
    </location>
</feature>
<feature type="compositionally biased region" description="Polar residues" evidence="1">
    <location>
        <begin position="2638"/>
        <end position="2652"/>
    </location>
</feature>
<feature type="compositionally biased region" description="Low complexity" evidence="1">
    <location>
        <begin position="1829"/>
        <end position="1839"/>
    </location>
</feature>
<feature type="compositionally biased region" description="Basic and acidic residues" evidence="1">
    <location>
        <begin position="405"/>
        <end position="414"/>
    </location>
</feature>
<feature type="region of interest" description="Disordered" evidence="1">
    <location>
        <begin position="2344"/>
        <end position="2388"/>
    </location>
</feature>
<feature type="region of interest" description="Disordered" evidence="1">
    <location>
        <begin position="1"/>
        <end position="55"/>
    </location>
</feature>
<feature type="compositionally biased region" description="Polar residues" evidence="1">
    <location>
        <begin position="939"/>
        <end position="949"/>
    </location>
</feature>
<feature type="compositionally biased region" description="Low complexity" evidence="1">
    <location>
        <begin position="2759"/>
        <end position="2768"/>
    </location>
</feature>
<proteinExistence type="predicted"/>
<feature type="region of interest" description="Disordered" evidence="1">
    <location>
        <begin position="405"/>
        <end position="484"/>
    </location>
</feature>
<feature type="compositionally biased region" description="Basic residues" evidence="1">
    <location>
        <begin position="1819"/>
        <end position="1828"/>
    </location>
</feature>
<evidence type="ECO:0000313" key="3">
    <source>
        <dbReference type="Proteomes" id="UP001374579"/>
    </source>
</evidence>
<organism evidence="2 3">
    <name type="scientific">Littorina saxatilis</name>
    <dbReference type="NCBI Taxonomy" id="31220"/>
    <lineage>
        <taxon>Eukaryota</taxon>
        <taxon>Metazoa</taxon>
        <taxon>Spiralia</taxon>
        <taxon>Lophotrochozoa</taxon>
        <taxon>Mollusca</taxon>
        <taxon>Gastropoda</taxon>
        <taxon>Caenogastropoda</taxon>
        <taxon>Littorinimorpha</taxon>
        <taxon>Littorinoidea</taxon>
        <taxon>Littorinidae</taxon>
        <taxon>Littorina</taxon>
    </lineage>
</organism>
<protein>
    <submittedName>
        <fullName evidence="2">Uncharacterized protein</fullName>
    </submittedName>
</protein>
<dbReference type="Proteomes" id="UP001374579">
    <property type="component" value="Unassembled WGS sequence"/>
</dbReference>
<evidence type="ECO:0000256" key="1">
    <source>
        <dbReference type="SAM" id="MobiDB-lite"/>
    </source>
</evidence>
<feature type="region of interest" description="Disordered" evidence="1">
    <location>
        <begin position="857"/>
        <end position="882"/>
    </location>
</feature>
<gene>
    <name evidence="2" type="ORF">V1264_006478</name>
</gene>
<feature type="compositionally biased region" description="Polar residues" evidence="1">
    <location>
        <begin position="437"/>
        <end position="448"/>
    </location>
</feature>
<reference evidence="2 3" key="1">
    <citation type="submission" date="2024-02" db="EMBL/GenBank/DDBJ databases">
        <title>Chromosome-scale genome assembly of the rough periwinkle Littorina saxatilis.</title>
        <authorList>
            <person name="De Jode A."/>
            <person name="Faria R."/>
            <person name="Formenti G."/>
            <person name="Sims Y."/>
            <person name="Smith T.P."/>
            <person name="Tracey A."/>
            <person name="Wood J.M.D."/>
            <person name="Zagrodzka Z.B."/>
            <person name="Johannesson K."/>
            <person name="Butlin R.K."/>
            <person name="Leder E.H."/>
        </authorList>
    </citation>
    <scope>NUCLEOTIDE SEQUENCE [LARGE SCALE GENOMIC DNA]</scope>
    <source>
        <strain evidence="2">Snail1</strain>
        <tissue evidence="2">Muscle</tissue>
    </source>
</reference>
<name>A0AAN9G4B1_9CAEN</name>
<dbReference type="EMBL" id="JBAMIC010000018">
    <property type="protein sequence ID" value="KAK7095013.1"/>
    <property type="molecule type" value="Genomic_DNA"/>
</dbReference>
<feature type="compositionally biased region" description="Polar residues" evidence="1">
    <location>
        <begin position="2847"/>
        <end position="2859"/>
    </location>
</feature>
<feature type="compositionally biased region" description="Low complexity" evidence="1">
    <location>
        <begin position="1151"/>
        <end position="1164"/>
    </location>
</feature>
<feature type="region of interest" description="Disordered" evidence="1">
    <location>
        <begin position="2682"/>
        <end position="2811"/>
    </location>
</feature>
<feature type="region of interest" description="Disordered" evidence="1">
    <location>
        <begin position="1810"/>
        <end position="1853"/>
    </location>
</feature>
<sequence>MSSLREQGTSEVDKETTDQNHLEQRRSERKRKDRQPLFSPDDFASKRKASEQFALTSAAKKRRIVKRRYPAASAADRRHDVLPNGQPFSCDLCQSPYVCNPYLSKQGARGKRSRHMPSPRQKLNPNTGKLLTLCNACAQSLDGPRPPKLVVQVSVEEKEAYCSKAKAFAAQLATQLQDEDAERFYCPSYNKAPCGCLQKYLGGEGDAGETMERGKTLLQLYKQAKDLASEKVYDLDELGKKYASRKKAKYCAIGIGNGHKRSRKYEAFILEQRVRLKHDLHLCERAIQRILCYSNNFLHKKLKTDERGSRVVRQKGKAALGLLDPLESLGRRHCCVDQCVRMVNSHRNLLAQWRKRAVVNQSEARRVLAEMLTPSGGVRCNCYKFINWVTGCSMGTIGKVRDQMRRTKGDREPPQHGLYTFWEDKTHSRKHRAHPSATITSDPQSSDFVNGAGAFSDTSSLSDSSHTAMAGGSPALNPGMEGGMEPQRQQLLQLQNQLLQQQASISQQQQLVQQQIASQSNVQQINWSHNASNLVNIQQQVLQQMTHLHTAQHSLASTIQTLQQQLAALQPAGQHNQPSNPAVQHTAGALTNQPFPLPQHNTDGSQQLQVLSGAQQQLALLSAQQEPSVAHQHLSSGGAHQLVPVGAQNQLVSLNAQQGTAFAQHQLESNTVQQQLVPMAAQQHVATLGTQQPVLGLQQPVAPIGSQNFSLNASAQQVFVAQTEERLSNSQLQAPIAHSTSWPPAASSSEWIADDQQQQGMGANLQSVTLPQHSYQQSQVAVSTFTQQLQTAALGQQIAMQQPQSYQQQQQPGPYLQVPSQPPPYFAAQQYKAVNSQQTSVLQAQAGSNLQVRTGQQQNVQQWSSQHQQNVPVRQQTQLSGQLHSQAAQPVMLTVVQPGPQLNAPYLQQNQQQLLFQQSQLQQTQQQQSQLQQNPQQQMAESSQFQTVQSQQLPQETQFQCGSLTHSQQQQAVQQVPVTGTVQVLSSLQGEEKQGHQQLFRPPPYQTSNTSGQSGVAFDPTSEAPDYSSSTSQSTSEGVQQAPAHSATTLLAYQPEQMFPTPSYAISTATGNNHSTGVHTGVPVFQTSPPESASSQCVVTARDIEQNQAGVQLALQQGAAKQAASGNRIVQFITVNAQTPSQTQLAMSSKQQGQIDQGQAGQGQAVKEQTGSSQGQLLLVSSRAPTGQIMNNGQQHVILPSSTTVSPGSHQQTLTSAVASSGASNKTVQLINVTNTLPPGSLSSQRPNSEQITFVKPNLLTVAPVRQSVQAVRPGVQTVTGVRPSTQVPTLASSCAGAQPVLITLPQSMTVPLTQNPQQLIITGTGANPNTALLIQQPVDLSRLLLSSQVVPGGVNSVQGAISGNANAAEVAVSGCSGLKFSAPSGSGIPECERMVVSEISGLEDYSVKKVPRFGLTPQESAPIHQAQKPVKQVKAKKIKQMITEASFGSSVTSSPSCSVSPAASPASMTQGVWLPGVPQTVLSISPHTSQSVRPAQRNSKQQQKSKRAVMVGGSSTSAAVSRKILTEVSPSHHLVNTVASHAVSLVRPMTLTAPNTVKMAVAAQRSPRAASATVASTARPSTSSVLPITNLVNSLTTQALTTTNVASPLTYQFTPATTLTTPLANQTVSGTNLVATPLNQATPLATQTTSHNNQATLVTSKLNPSTPLTNLVTPVGTVLLRNGTTLLLTTPVQPTKDSVAVPSHASDAGCVSTSSGTALPFTTLAPDVLVSLPACTSQHAAQATPVLSGVNPALRSAPTVLLSPTNIQSKISAVPVQAGKKHPLEGINASSDTLCSGDVEADMTISSATDGDSFLAKGKPKKRKKAANKSQAKSKTASFEQRENEMATRDAVSGQSCPFSVVSIGGVQSLIPSVTATQRRLPVTVVQSHASNHAATYPQTIPVATTESQISMVGTAQSQVQPLAKSSVSCASFQPHSPNAPVPSTQFQQKKAVTINRALQTKTMPMHVLNIAGETSLKNAVPLQVVDVAVPTAQQSGVASPMAQVTDLPVRIVEATGSSTSVATSHQQNMIYCTTALTNTAETAAVGKTGKTNSATALFSGPSVSRVSAAASKAKNRVFTKASRFQSATATSLTGALFSTPLQTAASASMVPSSDTQTPQILSTGSSAALESAVSSPASRPWLERTVSTGFPISLARTRATTQPIITAPSGLPLSTTLPMSIQSTPTSLPVSRKVAQTVSQSLQTTESPASKVFSQKAHTSQQTVPTSLNTPTNFTAVETNPQQAPPVSRQSTVLSSKAKLMSRETTALLQELTPVLQTQAQGTTSASSHATPAGFPVSVTPVGEGKKQMMCITSLMTFNQLQVLLSSLKLPVGSMVQPISSPVKDGAVSAPEEADPSSGKSTSNTLPTQQTRPQYPHTSSSDVLTSTTAVVSAPENQSQPINVASAGRIVPVASESFVVNDSCKSSKATSGISDTALGKVGQKPLVRHSKGPGAAVSVVSSAQTISSIQSQHTFSQASNIRFGAPVSTETLSAQNVAGSTTHRHAEPQRHQNSSAQPQFFSRPQPDKPCLTRTPAGQRNYRPATVKDMISSQKEAAVPVSNMPVGVMEHAPVDKPVMITQGVVAGTSSVKESSKSSGAIKSFKWIRQNTAPQKFSAAAMPKSESHRTHHNAHAEKSSVTSQPAFKQSGSASRPDENFRRTAGREIFRGDHSVSGHRAFEAVTANERASRVSDQSTNTGASRPSTAGDPSRPDQHFAALKKNGAKTSTHKTTSMSPLSQIPRSVQASGGRLVPEDESSTSNTETSRTQRWSETRSHQTVASNTSTDRQATTMVSSEMAQTGSSVTPLREQSTVTLHTLTNVPHSFMDTASTASRHVPLDTADRHGSNSNGSPHSTTAQYSHATVGSTNTGMSWTVSMASTAAASSDNSNSSSSTTTLVPVVPPSLATTTFFSSASANNHGGLSVMLNAPYHRDHTHTMHYPSFDRVLTTSPAFMAHASESDESSRDVEFLSNANLFPFMSTTSRSRNSSGASSIEPSITPALLSYDLMQMMTQQGFTVAAVDQGTNDKVT</sequence>
<comment type="caution">
    <text evidence="2">The sequence shown here is derived from an EMBL/GenBank/DDBJ whole genome shotgun (WGS) entry which is preliminary data.</text>
</comment>
<feature type="region of interest" description="Disordered" evidence="1">
    <location>
        <begin position="1487"/>
        <end position="1516"/>
    </location>
</feature>
<feature type="compositionally biased region" description="Polar residues" evidence="1">
    <location>
        <begin position="2725"/>
        <end position="2747"/>
    </location>
</feature>
<accession>A0AAN9G4B1</accession>
<feature type="compositionally biased region" description="Polar residues" evidence="1">
    <location>
        <begin position="872"/>
        <end position="882"/>
    </location>
</feature>
<evidence type="ECO:0000313" key="2">
    <source>
        <dbReference type="EMBL" id="KAK7095013.1"/>
    </source>
</evidence>
<feature type="compositionally biased region" description="Basic and acidic residues" evidence="1">
    <location>
        <begin position="11"/>
        <end position="26"/>
    </location>
</feature>
<keyword evidence="3" id="KW-1185">Reference proteome</keyword>
<feature type="compositionally biased region" description="Polar residues" evidence="1">
    <location>
        <begin position="1"/>
        <end position="10"/>
    </location>
</feature>
<feature type="region of interest" description="Disordered" evidence="1">
    <location>
        <begin position="2839"/>
        <end position="2859"/>
    </location>
</feature>
<feature type="region of interest" description="Disordered" evidence="1">
    <location>
        <begin position="989"/>
        <end position="1045"/>
    </location>
</feature>
<feature type="region of interest" description="Disordered" evidence="1">
    <location>
        <begin position="1144"/>
        <end position="1174"/>
    </location>
</feature>
<feature type="compositionally biased region" description="Low complexity" evidence="1">
    <location>
        <begin position="926"/>
        <end position="938"/>
    </location>
</feature>
<feature type="region of interest" description="Disordered" evidence="1">
    <location>
        <begin position="803"/>
        <end position="822"/>
    </location>
</feature>
<feature type="compositionally biased region" description="Low complexity" evidence="1">
    <location>
        <begin position="803"/>
        <end position="819"/>
    </location>
</feature>